<keyword evidence="5" id="KW-1185">Reference proteome</keyword>
<dbReference type="Pfam" id="PF13306">
    <property type="entry name" value="LRR_5"/>
    <property type="match status" value="3"/>
</dbReference>
<dbReference type="SUPFAM" id="SSF52058">
    <property type="entry name" value="L domain-like"/>
    <property type="match status" value="4"/>
</dbReference>
<name>A0A6P4XMN2_BRABE</name>
<keyword evidence="3" id="KW-0677">Repeat</keyword>
<dbReference type="InterPro" id="IPR003591">
    <property type="entry name" value="Leu-rich_rpt_typical-subtyp"/>
</dbReference>
<dbReference type="RefSeq" id="XP_019617885.1">
    <property type="nucleotide sequence ID" value="XM_019762326.1"/>
</dbReference>
<keyword evidence="1" id="KW-0433">Leucine-rich repeat</keyword>
<dbReference type="GO" id="GO:0005615">
    <property type="term" value="C:extracellular space"/>
    <property type="evidence" value="ECO:0007669"/>
    <property type="project" value="TreeGrafter"/>
</dbReference>
<reference evidence="6" key="1">
    <citation type="submission" date="2025-08" db="UniProtKB">
        <authorList>
            <consortium name="RefSeq"/>
        </authorList>
    </citation>
    <scope>IDENTIFICATION</scope>
    <source>
        <tissue evidence="6">Gonad</tissue>
    </source>
</reference>
<evidence type="ECO:0000256" key="3">
    <source>
        <dbReference type="ARBA" id="ARBA00022737"/>
    </source>
</evidence>
<dbReference type="InterPro" id="IPR001611">
    <property type="entry name" value="Leu-rich_rpt"/>
</dbReference>
<evidence type="ECO:0000313" key="5">
    <source>
        <dbReference type="Proteomes" id="UP000515135"/>
    </source>
</evidence>
<dbReference type="OrthoDB" id="10051735at2759"/>
<dbReference type="SMART" id="SM00369">
    <property type="entry name" value="LRR_TYP"/>
    <property type="match status" value="6"/>
</dbReference>
<dbReference type="PANTHER" id="PTHR24373:SF395">
    <property type="entry name" value="IG-LIKE DOMAIN-CONTAINING PROTEIN"/>
    <property type="match status" value="1"/>
</dbReference>
<dbReference type="KEGG" id="bbel:109465180"/>
<dbReference type="PROSITE" id="PS51450">
    <property type="entry name" value="LRR"/>
    <property type="match status" value="1"/>
</dbReference>
<dbReference type="GeneID" id="109465180"/>
<evidence type="ECO:0000256" key="2">
    <source>
        <dbReference type="ARBA" id="ARBA00022729"/>
    </source>
</evidence>
<dbReference type="SMART" id="SM00013">
    <property type="entry name" value="LRRNT"/>
    <property type="match status" value="1"/>
</dbReference>
<dbReference type="Proteomes" id="UP000515135">
    <property type="component" value="Unplaced"/>
</dbReference>
<sequence>MGCDPNWAMDALQNRFIVAEELNVWKCLDSNSSVSYLRSIRGLKKLSLTLPTSVDNIATNFFPEMSDLVAFQLTAQARLTLEPNALSRLSKVQNVTVRSEKDIVVKPGAFRGLAALQNLTLFTDDGQTIQLPERPFEGLLSIETLTLQTGGCRQAPVVSNVTFRDIAHTIRNISLTGVNVTGRAFAGCANLRSVQWARGYRCYGEAKVGISPQAFQGATSLESVTLHSIRLQNTGGGMFEGLHNVVNLSIQFDTDDVRSYSPEIKYLPNDMFTGLSSVRRIWLDGNPELPGDIFQGLESLREIRIENMVARATENSSGKFCYTDFQRLFTGLSSLEIVRLENSEVRCGTLPVSTFSSLPSLKEVHLYRIRSLTYLPTGFFHDVPLLHTFKFSKTTDSYSKTLTLPPLFFAGLNIQVIDLSQQYFHNISGHLFRNLTSLQSLHMVDCVFEEETASAVDTLFSGLTSLQHLDLSLEKNFRDESRYTHIQLQNNMFKDLASLKTLKMTGWFSQRRLSLPPKIFAGLRSLQVLDLQDLGWSASVKNIVNLPGNLFEDLDRLEYLNLANAALDSLDKDTFNGLTNLRKLYLNGTLLTQQGLSTLPFANLKRLETLSLTKLPQLADLVPNLFVGAESLSMIDLTGCDLTAIQSGTFRHLKNLTLLKMRQPRTIEKGAFDFENQRGVRIDLLFPFDFSPYSFPDDFAKLFSNRTLMENSSIQINFNFVPYFDCDCRMASLSVSYWRDPTLTGRIMPKAACLFVLSRQGSPSWCHSTVDVGYEIIDRTTCTLNNANEVAVVVNNVSNNVLRCPVASPPCPERCYCRTSTFVAEVFCTGRGLTAVPDRYPADTALARLDVNSIQYVPSFAFGNAPNLLILNLSTNAIREVNGSAFLGLRRLAVLYLDGNDLSHVPADLLKPLASLRVLWLSDNNLVDAPT</sequence>
<protein>
    <submittedName>
        <fullName evidence="6">Insulin-like growth factor-binding protein complex acid labile subunit</fullName>
    </submittedName>
</protein>
<evidence type="ECO:0000259" key="4">
    <source>
        <dbReference type="SMART" id="SM00013"/>
    </source>
</evidence>
<dbReference type="InterPro" id="IPR000372">
    <property type="entry name" value="LRRNT"/>
</dbReference>
<proteinExistence type="predicted"/>
<dbReference type="InterPro" id="IPR050328">
    <property type="entry name" value="Dev_Immune_Receptor"/>
</dbReference>
<dbReference type="InterPro" id="IPR026906">
    <property type="entry name" value="LRR_5"/>
</dbReference>
<accession>A0A6P4XMN2</accession>
<evidence type="ECO:0000313" key="6">
    <source>
        <dbReference type="RefSeq" id="XP_019617885.1"/>
    </source>
</evidence>
<dbReference type="AlphaFoldDB" id="A0A6P4XMN2"/>
<dbReference type="InterPro" id="IPR032675">
    <property type="entry name" value="LRR_dom_sf"/>
</dbReference>
<keyword evidence="2" id="KW-0732">Signal</keyword>
<dbReference type="GO" id="GO:0031012">
    <property type="term" value="C:extracellular matrix"/>
    <property type="evidence" value="ECO:0007669"/>
    <property type="project" value="TreeGrafter"/>
</dbReference>
<dbReference type="Pfam" id="PF13855">
    <property type="entry name" value="LRR_8"/>
    <property type="match status" value="2"/>
</dbReference>
<feature type="domain" description="LRRNT" evidence="4">
    <location>
        <begin position="810"/>
        <end position="846"/>
    </location>
</feature>
<dbReference type="Gene3D" id="3.80.10.10">
    <property type="entry name" value="Ribonuclease Inhibitor"/>
    <property type="match status" value="4"/>
</dbReference>
<organism evidence="5 6">
    <name type="scientific">Branchiostoma belcheri</name>
    <name type="common">Amphioxus</name>
    <dbReference type="NCBI Taxonomy" id="7741"/>
    <lineage>
        <taxon>Eukaryota</taxon>
        <taxon>Metazoa</taxon>
        <taxon>Chordata</taxon>
        <taxon>Cephalochordata</taxon>
        <taxon>Leptocardii</taxon>
        <taxon>Amphioxiformes</taxon>
        <taxon>Branchiostomatidae</taxon>
        <taxon>Branchiostoma</taxon>
    </lineage>
</organism>
<evidence type="ECO:0000256" key="1">
    <source>
        <dbReference type="ARBA" id="ARBA00022614"/>
    </source>
</evidence>
<gene>
    <name evidence="6" type="primary">LOC109465180</name>
</gene>
<dbReference type="PANTHER" id="PTHR24373">
    <property type="entry name" value="SLIT RELATED LEUCINE-RICH REPEAT NEURONAL PROTEIN"/>
    <property type="match status" value="1"/>
</dbReference>